<dbReference type="AntiFam" id="ANF00142">
    <property type="entry name" value="Shadow ORF (opposite yadG)"/>
</dbReference>
<dbReference type="AlphaFoldDB" id="Q5H5Y6"/>
<reference evidence="1 2" key="1">
    <citation type="journal article" date="2005" name="Nucleic Acids Res.">
        <title>The genome sequence of Xanthomonas oryzae pathovar oryzae KACC10331, the bacterial blight pathogen of rice.</title>
        <authorList>
            <person name="Lee B.M."/>
            <person name="Park Y.J."/>
            <person name="Park D.S."/>
            <person name="Kang H.W."/>
            <person name="Kim J.G."/>
            <person name="Song E.S."/>
            <person name="Park I.C."/>
            <person name="Yoon U.H."/>
            <person name="Hahn J.H."/>
            <person name="Koo B.S."/>
            <person name="Lee G.B."/>
            <person name="Kim H."/>
            <person name="Park H.S."/>
            <person name="Yoon K.O."/>
            <person name="Kim J.H."/>
            <person name="Jung C.H."/>
            <person name="Koh N.H."/>
            <person name="Seo J.S."/>
            <person name="Go S.J."/>
        </authorList>
    </citation>
    <scope>NUCLEOTIDE SEQUENCE [LARGE SCALE GENOMIC DNA]</scope>
    <source>
        <strain evidence="2">KACC10331 / KXO85</strain>
    </source>
</reference>
<name>Q5H5Y6_XANOR</name>
<dbReference type="HOGENOM" id="CLU_811205_0_0_6"/>
<sequence length="342" mass="36809">MLRAWRTSTAPKDSWVACRARGHRCGRGRGGRTLAWPGQTNEQFFQPVALGAHRAHADAGIAQGGEHAVEVHRARHVQVQRVAVDGGERGAFDRRQLRGQLTVDIEQEAFHIEFGQQFAHRPMGDDLAVVDDGQVAAQVLGFFQVMRGQDDGGAGGVDVLEHAPHVAADFDVHTGGGFVQDQQARLGHHGAGDHQPALHAAGERAAHHLGLFPQVRAAQFHFGQRLGLTARHAVETSVIDQDVEGFFEQVEVDFLRHQADQAHRIAAVAGQVGTEHFHLPAGQVHQRADDADQGGFAGPVGAEQGEEIAWHDVQRHALERLGAVVVGLAQIAHAQGGRTGRG</sequence>
<keyword evidence="2" id="KW-1185">Reference proteome</keyword>
<dbReference type="EMBL" id="AE013598">
    <property type="protein sequence ID" value="AAW73634.1"/>
    <property type="molecule type" value="Genomic_DNA"/>
</dbReference>
<protein>
    <submittedName>
        <fullName evidence="1">Phenol hydroxylase</fullName>
    </submittedName>
</protein>
<evidence type="ECO:0000313" key="2">
    <source>
        <dbReference type="Proteomes" id="UP000006735"/>
    </source>
</evidence>
<evidence type="ECO:0000313" key="1">
    <source>
        <dbReference type="EMBL" id="AAW73634.1"/>
    </source>
</evidence>
<organism evidence="1 2">
    <name type="scientific">Xanthomonas oryzae pv. oryzae (strain KACC10331 / KXO85)</name>
    <dbReference type="NCBI Taxonomy" id="291331"/>
    <lineage>
        <taxon>Bacteria</taxon>
        <taxon>Pseudomonadati</taxon>
        <taxon>Pseudomonadota</taxon>
        <taxon>Gammaproteobacteria</taxon>
        <taxon>Lysobacterales</taxon>
        <taxon>Lysobacteraceae</taxon>
        <taxon>Xanthomonas</taxon>
    </lineage>
</organism>
<dbReference type="AntiFam" id="ANF00095">
    <property type="entry name" value="Shadow ORF (opposite ABC transporters)"/>
</dbReference>
<dbReference type="STRING" id="291331.XOO0380"/>
<accession>Q5H5Y6</accession>
<dbReference type="Proteomes" id="UP000006735">
    <property type="component" value="Chromosome"/>
</dbReference>
<dbReference type="KEGG" id="xoo:XOO0380"/>
<gene>
    <name evidence="1" type="primary">poxF</name>
    <name evidence="1" type="ordered locus">XOO0380</name>
</gene>
<proteinExistence type="predicted"/>